<dbReference type="OrthoDB" id="6133584at2759"/>
<keyword evidence="3" id="KW-1133">Transmembrane helix</keyword>
<evidence type="ECO:0000259" key="5">
    <source>
        <dbReference type="PROSITE" id="PS50026"/>
    </source>
</evidence>
<feature type="chain" id="PRO_5005536248" evidence="4">
    <location>
        <begin position="24"/>
        <end position="285"/>
    </location>
</feature>
<comment type="caution">
    <text evidence="6">The sequence shown here is derived from an EMBL/GenBank/DDBJ whole genome shotgun (WGS) entry which is preliminary data.</text>
</comment>
<feature type="region of interest" description="Disordered" evidence="2">
    <location>
        <begin position="83"/>
        <end position="117"/>
    </location>
</feature>
<dbReference type="EMBL" id="JRES01000631">
    <property type="protein sequence ID" value="KNC29771.1"/>
    <property type="molecule type" value="Genomic_DNA"/>
</dbReference>
<dbReference type="AlphaFoldDB" id="A0A0L0CBY6"/>
<reference evidence="6 7" key="1">
    <citation type="journal article" date="2015" name="Nat. Commun.">
        <title>Lucilia cuprina genome unlocks parasitic fly biology to underpin future interventions.</title>
        <authorList>
            <person name="Anstead C.A."/>
            <person name="Korhonen P.K."/>
            <person name="Young N.D."/>
            <person name="Hall R.S."/>
            <person name="Jex A.R."/>
            <person name="Murali S.C."/>
            <person name="Hughes D.S."/>
            <person name="Lee S.F."/>
            <person name="Perry T."/>
            <person name="Stroehlein A.J."/>
            <person name="Ansell B.R."/>
            <person name="Breugelmans B."/>
            <person name="Hofmann A."/>
            <person name="Qu J."/>
            <person name="Dugan S."/>
            <person name="Lee S.L."/>
            <person name="Chao H."/>
            <person name="Dinh H."/>
            <person name="Han Y."/>
            <person name="Doddapaneni H.V."/>
            <person name="Worley K.C."/>
            <person name="Muzny D.M."/>
            <person name="Ioannidis P."/>
            <person name="Waterhouse R.M."/>
            <person name="Zdobnov E.M."/>
            <person name="James P.J."/>
            <person name="Bagnall N.H."/>
            <person name="Kotze A.C."/>
            <person name="Gibbs R.A."/>
            <person name="Richards S."/>
            <person name="Batterham P."/>
            <person name="Gasser R.B."/>
        </authorList>
    </citation>
    <scope>NUCLEOTIDE SEQUENCE [LARGE SCALE GENOMIC DNA]</scope>
    <source>
        <strain evidence="6 7">LS</strain>
        <tissue evidence="6">Full body</tissue>
    </source>
</reference>
<feature type="domain" description="EGF-like" evidence="5">
    <location>
        <begin position="165"/>
        <end position="209"/>
    </location>
</feature>
<evidence type="ECO:0000256" key="4">
    <source>
        <dbReference type="SAM" id="SignalP"/>
    </source>
</evidence>
<sequence length="285" mass="31971">MQISKNLLRVIFMLSTIVAVTDCCSSRILFLKEQTFNIIQQHKMQQYQQYDDGRQPLNEKYEQHVYSNNGAGELINNNKHHININTDDETTSEDQTAEASGKDRPPPQSKGGGRGLEDIKPFGDLGKQISELLLADVAKQNKKHPVENPGYQLIDFYQSIMDNVLSFACTGQFLTDFCLNGGRCFRVPMGNQSLFSCECADGYVGERCESKSVNGVFVPSSALDQRKPKILTARVVFSFPMLIFLTVIYLFFGMLIVFKCQPPFRAKYTPQTSSSSSRAAGLLFT</sequence>
<dbReference type="PANTHER" id="PTHR12332">
    <property type="entry name" value="KEREN-RELATED"/>
    <property type="match status" value="1"/>
</dbReference>
<dbReference type="Gene3D" id="2.10.25.10">
    <property type="entry name" value="Laminin"/>
    <property type="match status" value="1"/>
</dbReference>
<proteinExistence type="predicted"/>
<name>A0A0L0CBY6_LUCCU</name>
<dbReference type="PANTHER" id="PTHR12332:SF1">
    <property type="entry name" value="KEREN-RELATED"/>
    <property type="match status" value="1"/>
</dbReference>
<dbReference type="GO" id="GO:0005154">
    <property type="term" value="F:epidermal growth factor receptor binding"/>
    <property type="evidence" value="ECO:0007669"/>
    <property type="project" value="InterPro"/>
</dbReference>
<protein>
    <submittedName>
        <fullName evidence="6">Protein gurken</fullName>
    </submittedName>
</protein>
<feature type="signal peptide" evidence="4">
    <location>
        <begin position="1"/>
        <end position="23"/>
    </location>
</feature>
<keyword evidence="1" id="KW-1015">Disulfide bond</keyword>
<keyword evidence="3" id="KW-0472">Membrane</keyword>
<organism evidence="6 7">
    <name type="scientific">Lucilia cuprina</name>
    <name type="common">Green bottle fly</name>
    <name type="synonym">Australian sheep blowfly</name>
    <dbReference type="NCBI Taxonomy" id="7375"/>
    <lineage>
        <taxon>Eukaryota</taxon>
        <taxon>Metazoa</taxon>
        <taxon>Ecdysozoa</taxon>
        <taxon>Arthropoda</taxon>
        <taxon>Hexapoda</taxon>
        <taxon>Insecta</taxon>
        <taxon>Pterygota</taxon>
        <taxon>Neoptera</taxon>
        <taxon>Endopterygota</taxon>
        <taxon>Diptera</taxon>
        <taxon>Brachycera</taxon>
        <taxon>Muscomorpha</taxon>
        <taxon>Oestroidea</taxon>
        <taxon>Calliphoridae</taxon>
        <taxon>Luciliinae</taxon>
        <taxon>Lucilia</taxon>
    </lineage>
</organism>
<feature type="compositionally biased region" description="Acidic residues" evidence="2">
    <location>
        <begin position="86"/>
        <end position="96"/>
    </location>
</feature>
<evidence type="ECO:0000256" key="2">
    <source>
        <dbReference type="SAM" id="MobiDB-lite"/>
    </source>
</evidence>
<keyword evidence="7" id="KW-1185">Reference proteome</keyword>
<dbReference type="STRING" id="7375.A0A0L0CBY6"/>
<dbReference type="PROSITE" id="PS50026">
    <property type="entry name" value="EGF_3"/>
    <property type="match status" value="1"/>
</dbReference>
<dbReference type="InterPro" id="IPR043403">
    <property type="entry name" value="Gurken/Spitz"/>
</dbReference>
<dbReference type="PROSITE" id="PS00022">
    <property type="entry name" value="EGF_1"/>
    <property type="match status" value="1"/>
</dbReference>
<dbReference type="Proteomes" id="UP000037069">
    <property type="component" value="Unassembled WGS sequence"/>
</dbReference>
<dbReference type="InterPro" id="IPR000742">
    <property type="entry name" value="EGF"/>
</dbReference>
<dbReference type="SUPFAM" id="SSF57196">
    <property type="entry name" value="EGF/Laminin"/>
    <property type="match status" value="1"/>
</dbReference>
<comment type="caution">
    <text evidence="1">Lacks conserved residue(s) required for the propagation of feature annotation.</text>
</comment>
<accession>A0A0L0CBY6</accession>
<feature type="transmembrane region" description="Helical" evidence="3">
    <location>
        <begin position="235"/>
        <end position="258"/>
    </location>
</feature>
<evidence type="ECO:0000313" key="7">
    <source>
        <dbReference type="Proteomes" id="UP000037069"/>
    </source>
</evidence>
<evidence type="ECO:0000256" key="1">
    <source>
        <dbReference type="PROSITE-ProRule" id="PRU00076"/>
    </source>
</evidence>
<keyword evidence="3" id="KW-0812">Transmembrane</keyword>
<gene>
    <name evidence="6" type="ORF">FF38_03068</name>
</gene>
<dbReference type="Pfam" id="PF00008">
    <property type="entry name" value="EGF"/>
    <property type="match status" value="1"/>
</dbReference>
<dbReference type="OMA" id="FSFPMLI"/>
<feature type="disulfide bond" evidence="1">
    <location>
        <begin position="199"/>
        <end position="208"/>
    </location>
</feature>
<dbReference type="SMART" id="SM00181">
    <property type="entry name" value="EGF"/>
    <property type="match status" value="1"/>
</dbReference>
<keyword evidence="4" id="KW-0732">Signal</keyword>
<evidence type="ECO:0000313" key="6">
    <source>
        <dbReference type="EMBL" id="KNC29771.1"/>
    </source>
</evidence>
<dbReference type="CDD" id="cd00054">
    <property type="entry name" value="EGF_CA"/>
    <property type="match status" value="1"/>
</dbReference>
<keyword evidence="1" id="KW-0245">EGF-like domain</keyword>
<dbReference type="PROSITE" id="PS01186">
    <property type="entry name" value="EGF_2"/>
    <property type="match status" value="1"/>
</dbReference>
<dbReference type="GO" id="GO:0048018">
    <property type="term" value="F:receptor ligand activity"/>
    <property type="evidence" value="ECO:0007669"/>
    <property type="project" value="InterPro"/>
</dbReference>
<dbReference type="GO" id="GO:0007173">
    <property type="term" value="P:epidermal growth factor receptor signaling pathway"/>
    <property type="evidence" value="ECO:0007669"/>
    <property type="project" value="InterPro"/>
</dbReference>
<evidence type="ECO:0000256" key="3">
    <source>
        <dbReference type="SAM" id="Phobius"/>
    </source>
</evidence>